<dbReference type="InterPro" id="IPR007278">
    <property type="entry name" value="DUF397"/>
</dbReference>
<feature type="domain" description="DUF397" evidence="1">
    <location>
        <begin position="55"/>
        <end position="72"/>
    </location>
</feature>
<feature type="domain" description="DUF397" evidence="1">
    <location>
        <begin position="7"/>
        <end position="24"/>
    </location>
</feature>
<sequence length="136" mass="14509">MRASGRAKWRKSTRSGSQGECVEVGYLRRPGWRKSSRSSGQNGQCVEVAHLAGVGWRKSSRSAGNAACVEVGYSPDHGWRKSSQSSGQNGECVEVGAVECFTALRDSKNPGGPVLLINPSAFTSLIRSVKAGRLDL</sequence>
<proteinExistence type="predicted"/>
<gene>
    <name evidence="2" type="ORF">GCM10012275_21050</name>
</gene>
<dbReference type="Pfam" id="PF04149">
    <property type="entry name" value="DUF397"/>
    <property type="match status" value="4"/>
</dbReference>
<feature type="domain" description="DUF397" evidence="1">
    <location>
        <begin position="31"/>
        <end position="52"/>
    </location>
</feature>
<keyword evidence="3" id="KW-1185">Reference proteome</keyword>
<reference evidence="2" key="1">
    <citation type="journal article" date="2014" name="Int. J. Syst. Evol. Microbiol.">
        <title>Complete genome sequence of Corynebacterium casei LMG S-19264T (=DSM 44701T), isolated from a smear-ripened cheese.</title>
        <authorList>
            <consortium name="US DOE Joint Genome Institute (JGI-PGF)"/>
            <person name="Walter F."/>
            <person name="Albersmeier A."/>
            <person name="Kalinowski J."/>
            <person name="Ruckert C."/>
        </authorList>
    </citation>
    <scope>NUCLEOTIDE SEQUENCE</scope>
    <source>
        <strain evidence="2">CGMCC 4.5737</strain>
    </source>
</reference>
<feature type="domain" description="DUF397" evidence="1">
    <location>
        <begin position="78"/>
        <end position="130"/>
    </location>
</feature>
<accession>A0A8J3C7L4</accession>
<organism evidence="2 3">
    <name type="scientific">Longimycelium tulufanense</name>
    <dbReference type="NCBI Taxonomy" id="907463"/>
    <lineage>
        <taxon>Bacteria</taxon>
        <taxon>Bacillati</taxon>
        <taxon>Actinomycetota</taxon>
        <taxon>Actinomycetes</taxon>
        <taxon>Pseudonocardiales</taxon>
        <taxon>Pseudonocardiaceae</taxon>
        <taxon>Longimycelium</taxon>
    </lineage>
</organism>
<evidence type="ECO:0000313" key="3">
    <source>
        <dbReference type="Proteomes" id="UP000637578"/>
    </source>
</evidence>
<evidence type="ECO:0000313" key="2">
    <source>
        <dbReference type="EMBL" id="GGM49947.1"/>
    </source>
</evidence>
<dbReference type="RefSeq" id="WP_189056412.1">
    <property type="nucleotide sequence ID" value="NZ_BMMK01000007.1"/>
</dbReference>
<reference evidence="2" key="2">
    <citation type="submission" date="2020-09" db="EMBL/GenBank/DDBJ databases">
        <authorList>
            <person name="Sun Q."/>
            <person name="Zhou Y."/>
        </authorList>
    </citation>
    <scope>NUCLEOTIDE SEQUENCE</scope>
    <source>
        <strain evidence="2">CGMCC 4.5737</strain>
    </source>
</reference>
<evidence type="ECO:0000259" key="1">
    <source>
        <dbReference type="Pfam" id="PF04149"/>
    </source>
</evidence>
<comment type="caution">
    <text evidence="2">The sequence shown here is derived from an EMBL/GenBank/DDBJ whole genome shotgun (WGS) entry which is preliminary data.</text>
</comment>
<name>A0A8J3C7L4_9PSEU</name>
<protein>
    <recommendedName>
        <fullName evidence="1">DUF397 domain-containing protein</fullName>
    </recommendedName>
</protein>
<dbReference type="AlphaFoldDB" id="A0A8J3C7L4"/>
<dbReference type="EMBL" id="BMMK01000007">
    <property type="protein sequence ID" value="GGM49947.1"/>
    <property type="molecule type" value="Genomic_DNA"/>
</dbReference>
<dbReference type="Proteomes" id="UP000637578">
    <property type="component" value="Unassembled WGS sequence"/>
</dbReference>